<evidence type="ECO:0000256" key="9">
    <source>
        <dbReference type="HAMAP-Rule" id="MF_00911"/>
    </source>
</evidence>
<dbReference type="HAMAP" id="MF_00911">
    <property type="entry name" value="FtsQ_subfam"/>
    <property type="match status" value="1"/>
</dbReference>
<keyword evidence="5 9" id="KW-0812">Transmembrane</keyword>
<protein>
    <recommendedName>
        <fullName evidence="9">Cell division protein FtsQ</fullName>
    </recommendedName>
</protein>
<keyword evidence="13" id="KW-1185">Reference proteome</keyword>
<evidence type="ECO:0000256" key="6">
    <source>
        <dbReference type="ARBA" id="ARBA00022989"/>
    </source>
</evidence>
<evidence type="ECO:0000313" key="13">
    <source>
        <dbReference type="Proteomes" id="UP000000343"/>
    </source>
</evidence>
<dbReference type="InterPro" id="IPR005548">
    <property type="entry name" value="Cell_div_FtsQ/DivIB_C"/>
</dbReference>
<evidence type="ECO:0000256" key="8">
    <source>
        <dbReference type="ARBA" id="ARBA00023306"/>
    </source>
</evidence>
<gene>
    <name evidence="9" type="primary">ftsQ</name>
    <name evidence="12" type="ordered locus">AciX9_2703</name>
</gene>
<dbReference type="GO" id="GO:0090529">
    <property type="term" value="P:cell septum assembly"/>
    <property type="evidence" value="ECO:0007669"/>
    <property type="project" value="InterPro"/>
</dbReference>
<keyword evidence="7 9" id="KW-0472">Membrane</keyword>
<feature type="region of interest" description="Disordered" evidence="10">
    <location>
        <begin position="1"/>
        <end position="58"/>
    </location>
</feature>
<keyword evidence="6 9" id="KW-1133">Transmembrane helix</keyword>
<dbReference type="GO" id="GO:0005886">
    <property type="term" value="C:plasma membrane"/>
    <property type="evidence" value="ECO:0007669"/>
    <property type="project" value="UniProtKB-SubCell"/>
</dbReference>
<evidence type="ECO:0000259" key="11">
    <source>
        <dbReference type="PROSITE" id="PS51779"/>
    </source>
</evidence>
<dbReference type="GO" id="GO:0043093">
    <property type="term" value="P:FtsZ-dependent cytokinesis"/>
    <property type="evidence" value="ECO:0007669"/>
    <property type="project" value="UniProtKB-UniRule"/>
</dbReference>
<comment type="function">
    <text evidence="9">Essential cell division protein.</text>
</comment>
<dbReference type="Gene3D" id="3.40.50.11690">
    <property type="entry name" value="Cell division protein FtsQ/DivIB"/>
    <property type="match status" value="1"/>
</dbReference>
<dbReference type="PANTHER" id="PTHR35851">
    <property type="entry name" value="CELL DIVISION PROTEIN FTSQ"/>
    <property type="match status" value="1"/>
</dbReference>
<dbReference type="KEGG" id="acm:AciX9_2703"/>
<dbReference type="EMBL" id="CP002480">
    <property type="protein sequence ID" value="ADW69727.1"/>
    <property type="molecule type" value="Genomic_DNA"/>
</dbReference>
<dbReference type="PANTHER" id="PTHR35851:SF1">
    <property type="entry name" value="CELL DIVISION PROTEIN FTSQ"/>
    <property type="match status" value="1"/>
</dbReference>
<keyword evidence="3 9" id="KW-0997">Cell inner membrane</keyword>
<dbReference type="HOGENOM" id="CLU_045540_0_0_0"/>
<dbReference type="PaxDb" id="1198114-AciX9_2703"/>
<feature type="compositionally biased region" description="Low complexity" evidence="10">
    <location>
        <begin position="368"/>
        <end position="413"/>
    </location>
</feature>
<evidence type="ECO:0000256" key="1">
    <source>
        <dbReference type="ARBA" id="ARBA00004370"/>
    </source>
</evidence>
<sequence>MLEVPEKTYASKSAGQTVTPRRVSKPPAAGRDTSDDFARPASKQTRRSAAAGDDDGYTRAHGQRFTGLRFRLKGGVPSSVAGRIAAGVVVLTGLVGFTAVLWAARSSLLHDPRLTIASSASIQIVGNRRLTRPQLLSVFGEDVDRNILTVDLADRKAELEQLPWVEHATVMRLLPNHVRVAIIERVPVAFVRQGGHIGLVDKTGVLLDLSPEAASDNHYSFPVVTGVTADMPISTRAARMKLYQGFLDALDAGKDKISDKLSEVDLSSPEDIKALIPSGTGPDTRDILVHFGDDDFLARYQRFEQRLPEWKQQYPKLASADMRYEREVVLEMAPGNAVPVSEEEKKRVAGAQAVAERGILGGKNKNLPKPTALKPTVKPATKAPTPAAHKPWVKPTVAKPAVAHKPAATKPAATPAPKPYVSPMHIHNPMAVEPQ</sequence>
<keyword evidence="8 9" id="KW-0131">Cell cycle</keyword>
<dbReference type="STRING" id="1198114.AciX9_2703"/>
<name>E8WX85_GRATM</name>
<feature type="compositionally biased region" description="Polar residues" evidence="10">
    <location>
        <begin position="10"/>
        <end position="19"/>
    </location>
</feature>
<dbReference type="GO" id="GO:0032153">
    <property type="term" value="C:cell division site"/>
    <property type="evidence" value="ECO:0007669"/>
    <property type="project" value="UniProtKB-UniRule"/>
</dbReference>
<evidence type="ECO:0000313" key="12">
    <source>
        <dbReference type="EMBL" id="ADW69727.1"/>
    </source>
</evidence>
<dbReference type="InterPro" id="IPR013685">
    <property type="entry name" value="POTRA_FtsQ_type"/>
</dbReference>
<dbReference type="AlphaFoldDB" id="E8WX85"/>
<proteinExistence type="inferred from homology"/>
<dbReference type="InterPro" id="IPR034746">
    <property type="entry name" value="POTRA"/>
</dbReference>
<evidence type="ECO:0000256" key="7">
    <source>
        <dbReference type="ARBA" id="ARBA00023136"/>
    </source>
</evidence>
<reference evidence="13" key="1">
    <citation type="submission" date="2011-01" db="EMBL/GenBank/DDBJ databases">
        <title>Complete sequence of chromosome of Acidobacterium sp. MP5ACTX9.</title>
        <authorList>
            <consortium name="US DOE Joint Genome Institute"/>
            <person name="Lucas S."/>
            <person name="Copeland A."/>
            <person name="Lapidus A."/>
            <person name="Cheng J.-F."/>
            <person name="Goodwin L."/>
            <person name="Pitluck S."/>
            <person name="Teshima H."/>
            <person name="Detter J.C."/>
            <person name="Han C."/>
            <person name="Tapia R."/>
            <person name="Land M."/>
            <person name="Hauser L."/>
            <person name="Kyrpides N."/>
            <person name="Ivanova N."/>
            <person name="Ovchinnikova G."/>
            <person name="Pagani I."/>
            <person name="Rawat S.R."/>
            <person name="Mannisto M."/>
            <person name="Haggblom M.M."/>
            <person name="Woyke T."/>
        </authorList>
    </citation>
    <scope>NUCLEOTIDE SEQUENCE [LARGE SCALE GENOMIC DNA]</scope>
    <source>
        <strain evidence="13">MP5ACTX9</strain>
    </source>
</reference>
<comment type="subcellular location">
    <subcellularLocation>
        <location evidence="9">Cell inner membrane</location>
        <topology evidence="9">Single-pass type II membrane protein</topology>
    </subcellularLocation>
    <subcellularLocation>
        <location evidence="1">Membrane</location>
    </subcellularLocation>
    <text evidence="9">Localizes to the division septum.</text>
</comment>
<keyword evidence="2 9" id="KW-1003">Cell membrane</keyword>
<evidence type="ECO:0000256" key="5">
    <source>
        <dbReference type="ARBA" id="ARBA00022692"/>
    </source>
</evidence>
<comment type="similarity">
    <text evidence="9">Belongs to the FtsQ/DivIB family. FtsQ subfamily.</text>
</comment>
<dbReference type="PROSITE" id="PS51779">
    <property type="entry name" value="POTRA"/>
    <property type="match status" value="1"/>
</dbReference>
<dbReference type="InterPro" id="IPR045335">
    <property type="entry name" value="FtsQ_C_sf"/>
</dbReference>
<organism evidence="13">
    <name type="scientific">Granulicella tundricola (strain ATCC BAA-1859 / DSM 23138 / MP5ACTX9)</name>
    <dbReference type="NCBI Taxonomy" id="1198114"/>
    <lineage>
        <taxon>Bacteria</taxon>
        <taxon>Pseudomonadati</taxon>
        <taxon>Acidobacteriota</taxon>
        <taxon>Terriglobia</taxon>
        <taxon>Terriglobales</taxon>
        <taxon>Acidobacteriaceae</taxon>
        <taxon>Granulicella</taxon>
    </lineage>
</organism>
<evidence type="ECO:0000256" key="2">
    <source>
        <dbReference type="ARBA" id="ARBA00022475"/>
    </source>
</evidence>
<dbReference type="eggNOG" id="COG1589">
    <property type="taxonomic scope" value="Bacteria"/>
</dbReference>
<dbReference type="Gene3D" id="3.10.20.310">
    <property type="entry name" value="membrane protein fhac"/>
    <property type="match status" value="1"/>
</dbReference>
<dbReference type="Proteomes" id="UP000000343">
    <property type="component" value="Chromosome"/>
</dbReference>
<accession>E8WX85</accession>
<evidence type="ECO:0000256" key="10">
    <source>
        <dbReference type="SAM" id="MobiDB-lite"/>
    </source>
</evidence>
<dbReference type="Pfam" id="PF08478">
    <property type="entry name" value="POTRA_1"/>
    <property type="match status" value="1"/>
</dbReference>
<feature type="transmembrane region" description="Helical" evidence="9">
    <location>
        <begin position="80"/>
        <end position="104"/>
    </location>
</feature>
<keyword evidence="4 9" id="KW-0132">Cell division</keyword>
<dbReference type="InterPro" id="IPR026579">
    <property type="entry name" value="FtsQ"/>
</dbReference>
<evidence type="ECO:0000256" key="3">
    <source>
        <dbReference type="ARBA" id="ARBA00022519"/>
    </source>
</evidence>
<feature type="region of interest" description="Disordered" evidence="10">
    <location>
        <begin position="361"/>
        <end position="435"/>
    </location>
</feature>
<evidence type="ECO:0000256" key="4">
    <source>
        <dbReference type="ARBA" id="ARBA00022618"/>
    </source>
</evidence>
<feature type="domain" description="POTRA" evidence="11">
    <location>
        <begin position="117"/>
        <end position="185"/>
    </location>
</feature>
<dbReference type="Pfam" id="PF03799">
    <property type="entry name" value="FtsQ_DivIB_C"/>
    <property type="match status" value="1"/>
</dbReference>